<protein>
    <submittedName>
        <fullName evidence="1">Uncharacterized protein</fullName>
    </submittedName>
</protein>
<reference evidence="2" key="1">
    <citation type="submission" date="2016-06" db="EMBL/GenBank/DDBJ databases">
        <title>Parallel loss of symbiosis genes in relatives of nitrogen-fixing non-legume Parasponia.</title>
        <authorList>
            <person name="Van Velzen R."/>
            <person name="Holmer R."/>
            <person name="Bu F."/>
            <person name="Rutten L."/>
            <person name="Van Zeijl A."/>
            <person name="Liu W."/>
            <person name="Santuari L."/>
            <person name="Cao Q."/>
            <person name="Sharma T."/>
            <person name="Shen D."/>
            <person name="Roswanjaya Y."/>
            <person name="Wardhani T."/>
            <person name="Kalhor M.S."/>
            <person name="Jansen J."/>
            <person name="Van den Hoogen J."/>
            <person name="Gungor B."/>
            <person name="Hartog M."/>
            <person name="Hontelez J."/>
            <person name="Verver J."/>
            <person name="Yang W.-C."/>
            <person name="Schijlen E."/>
            <person name="Repin R."/>
            <person name="Schilthuizen M."/>
            <person name="Schranz E."/>
            <person name="Heidstra R."/>
            <person name="Miyata K."/>
            <person name="Fedorova E."/>
            <person name="Kohlen W."/>
            <person name="Bisseling T."/>
            <person name="Smit S."/>
            <person name="Geurts R."/>
        </authorList>
    </citation>
    <scope>NUCLEOTIDE SEQUENCE [LARGE SCALE GENOMIC DNA]</scope>
    <source>
        <strain evidence="2">cv. WU1-14</strain>
    </source>
</reference>
<dbReference type="EMBL" id="JXTB01000310">
    <property type="protein sequence ID" value="PON46499.1"/>
    <property type="molecule type" value="Genomic_DNA"/>
</dbReference>
<name>A0A2P5BCH7_PARAD</name>
<proteinExistence type="predicted"/>
<comment type="caution">
    <text evidence="1">The sequence shown here is derived from an EMBL/GenBank/DDBJ whole genome shotgun (WGS) entry which is preliminary data.</text>
</comment>
<gene>
    <name evidence="1" type="ORF">PanWU01x14_251450</name>
</gene>
<keyword evidence="2" id="KW-1185">Reference proteome</keyword>
<dbReference type="Proteomes" id="UP000237105">
    <property type="component" value="Unassembled WGS sequence"/>
</dbReference>
<dbReference type="AlphaFoldDB" id="A0A2P5BCH7"/>
<accession>A0A2P5BCH7</accession>
<sequence length="95" mass="10292">MQQVSVPQREQKKCDIITPIDELTKNISTTTKLVQGDSDSSCLDSDSDASLITLMGNLSYLHTSTSSKKILKKKSSIAAKKSPLPSKKSFMLASS</sequence>
<evidence type="ECO:0000313" key="2">
    <source>
        <dbReference type="Proteomes" id="UP000237105"/>
    </source>
</evidence>
<evidence type="ECO:0000313" key="1">
    <source>
        <dbReference type="EMBL" id="PON46499.1"/>
    </source>
</evidence>
<organism evidence="1 2">
    <name type="scientific">Parasponia andersonii</name>
    <name type="common">Sponia andersonii</name>
    <dbReference type="NCBI Taxonomy" id="3476"/>
    <lineage>
        <taxon>Eukaryota</taxon>
        <taxon>Viridiplantae</taxon>
        <taxon>Streptophyta</taxon>
        <taxon>Embryophyta</taxon>
        <taxon>Tracheophyta</taxon>
        <taxon>Spermatophyta</taxon>
        <taxon>Magnoliopsida</taxon>
        <taxon>eudicotyledons</taxon>
        <taxon>Gunneridae</taxon>
        <taxon>Pentapetalae</taxon>
        <taxon>rosids</taxon>
        <taxon>fabids</taxon>
        <taxon>Rosales</taxon>
        <taxon>Cannabaceae</taxon>
        <taxon>Parasponia</taxon>
    </lineage>
</organism>